<sequence>MVEVIPLFYGDRTTAENANDFLKAFNRNILLTNLQAMDAQKIDILSNYLGTDSPAEKWYQSLAGAHLTSWDVFTQAFKARWPPHTSATQTSEEYQMELLALTIPENEVGSIKLVGRQKVWMHVKWAEEALELATLAEIETESTLIWQVKKQLPKAVWKLLDDKYLDWKAFTDAVKGLSTTKLQEEREDIQEHARREEEREQKLLQKVEAVKRATTANLTAQLQRLTVGQVTVSRANMSHTTKPSTASPFLTSRFRLQQGSQTTNTPYTPPTEEQKETVQKGLERYPHQPHDKEGQKVYTAQLVAWMTEHGNVTKITERTPYPLRPGTAVICSGECYCCGTHGHGCKDCPTSEVDAVRLSRNETAWRALCNRVLGPVNKSTAHNIRLVAIDEQENDLGSL</sequence>
<reference evidence="6" key="2">
    <citation type="submission" date="2015-01" db="EMBL/GenBank/DDBJ databases">
        <title>Evolutionary Origins and Diversification of the Mycorrhizal Mutualists.</title>
        <authorList>
            <consortium name="DOE Joint Genome Institute"/>
            <consortium name="Mycorrhizal Genomics Consortium"/>
            <person name="Kohler A."/>
            <person name="Kuo A."/>
            <person name="Nagy L.G."/>
            <person name="Floudas D."/>
            <person name="Copeland A."/>
            <person name="Barry K.W."/>
            <person name="Cichocki N."/>
            <person name="Veneault-Fourrey C."/>
            <person name="LaButti K."/>
            <person name="Lindquist E.A."/>
            <person name="Lipzen A."/>
            <person name="Lundell T."/>
            <person name="Morin E."/>
            <person name="Murat C."/>
            <person name="Riley R."/>
            <person name="Ohm R."/>
            <person name="Sun H."/>
            <person name="Tunlid A."/>
            <person name="Henrissat B."/>
            <person name="Grigoriev I.V."/>
            <person name="Hibbett D.S."/>
            <person name="Martin F."/>
        </authorList>
    </citation>
    <scope>NUCLEOTIDE SEQUENCE [LARGE SCALE GENOMIC DNA]</scope>
    <source>
        <strain evidence="6">Foug A</strain>
    </source>
</reference>
<dbReference type="GO" id="GO:0008270">
    <property type="term" value="F:zinc ion binding"/>
    <property type="evidence" value="ECO:0007669"/>
    <property type="project" value="UniProtKB-KW"/>
</dbReference>
<accession>A0A0C3ADR6</accession>
<dbReference type="PROSITE" id="PS50158">
    <property type="entry name" value="ZF_CCHC"/>
    <property type="match status" value="1"/>
</dbReference>
<dbReference type="Proteomes" id="UP000053989">
    <property type="component" value="Unassembled WGS sequence"/>
</dbReference>
<evidence type="ECO:0000313" key="5">
    <source>
        <dbReference type="EMBL" id="KIM63077.1"/>
    </source>
</evidence>
<feature type="coiled-coil region" evidence="2">
    <location>
        <begin position="179"/>
        <end position="213"/>
    </location>
</feature>
<evidence type="ECO:0000256" key="1">
    <source>
        <dbReference type="PROSITE-ProRule" id="PRU00047"/>
    </source>
</evidence>
<dbReference type="AlphaFoldDB" id="A0A0C3ADR6"/>
<dbReference type="OrthoDB" id="3260975at2759"/>
<dbReference type="HOGENOM" id="CLU_037286_0_0_1"/>
<keyword evidence="6" id="KW-1185">Reference proteome</keyword>
<gene>
    <name evidence="5" type="ORF">SCLCIDRAFT_118108</name>
</gene>
<dbReference type="EMBL" id="KN822037">
    <property type="protein sequence ID" value="KIM63077.1"/>
    <property type="molecule type" value="Genomic_DNA"/>
</dbReference>
<reference evidence="5 6" key="1">
    <citation type="submission" date="2014-04" db="EMBL/GenBank/DDBJ databases">
        <authorList>
            <consortium name="DOE Joint Genome Institute"/>
            <person name="Kuo A."/>
            <person name="Kohler A."/>
            <person name="Nagy L.G."/>
            <person name="Floudas D."/>
            <person name="Copeland A."/>
            <person name="Barry K.W."/>
            <person name="Cichocki N."/>
            <person name="Veneault-Fourrey C."/>
            <person name="LaButti K."/>
            <person name="Lindquist E.A."/>
            <person name="Lipzen A."/>
            <person name="Lundell T."/>
            <person name="Morin E."/>
            <person name="Murat C."/>
            <person name="Sun H."/>
            <person name="Tunlid A."/>
            <person name="Henrissat B."/>
            <person name="Grigoriev I.V."/>
            <person name="Hibbett D.S."/>
            <person name="Martin F."/>
            <person name="Nordberg H.P."/>
            <person name="Cantor M.N."/>
            <person name="Hua S.X."/>
        </authorList>
    </citation>
    <scope>NUCLEOTIDE SEQUENCE [LARGE SCALE GENOMIC DNA]</scope>
    <source>
        <strain evidence="5 6">Foug A</strain>
    </source>
</reference>
<evidence type="ECO:0000259" key="4">
    <source>
        <dbReference type="PROSITE" id="PS50158"/>
    </source>
</evidence>
<keyword evidence="1" id="KW-0862">Zinc</keyword>
<dbReference type="STRING" id="1036808.A0A0C3ADR6"/>
<dbReference type="GO" id="GO:0003676">
    <property type="term" value="F:nucleic acid binding"/>
    <property type="evidence" value="ECO:0007669"/>
    <property type="project" value="InterPro"/>
</dbReference>
<evidence type="ECO:0000256" key="3">
    <source>
        <dbReference type="SAM" id="MobiDB-lite"/>
    </source>
</evidence>
<feature type="region of interest" description="Disordered" evidence="3">
    <location>
        <begin position="260"/>
        <end position="280"/>
    </location>
</feature>
<evidence type="ECO:0000313" key="6">
    <source>
        <dbReference type="Proteomes" id="UP000053989"/>
    </source>
</evidence>
<name>A0A0C3ADR6_9AGAM</name>
<keyword evidence="1" id="KW-0863">Zinc-finger</keyword>
<evidence type="ECO:0000256" key="2">
    <source>
        <dbReference type="SAM" id="Coils"/>
    </source>
</evidence>
<organism evidence="5 6">
    <name type="scientific">Scleroderma citrinum Foug A</name>
    <dbReference type="NCBI Taxonomy" id="1036808"/>
    <lineage>
        <taxon>Eukaryota</taxon>
        <taxon>Fungi</taxon>
        <taxon>Dikarya</taxon>
        <taxon>Basidiomycota</taxon>
        <taxon>Agaricomycotina</taxon>
        <taxon>Agaricomycetes</taxon>
        <taxon>Agaricomycetidae</taxon>
        <taxon>Boletales</taxon>
        <taxon>Sclerodermatineae</taxon>
        <taxon>Sclerodermataceae</taxon>
        <taxon>Scleroderma</taxon>
    </lineage>
</organism>
<keyword evidence="2" id="KW-0175">Coiled coil</keyword>
<protein>
    <recommendedName>
        <fullName evidence="4">CCHC-type domain-containing protein</fullName>
    </recommendedName>
</protein>
<proteinExistence type="predicted"/>
<dbReference type="InterPro" id="IPR001878">
    <property type="entry name" value="Znf_CCHC"/>
</dbReference>
<keyword evidence="1" id="KW-0479">Metal-binding</keyword>
<dbReference type="InParanoid" id="A0A0C3ADR6"/>
<feature type="domain" description="CCHC-type" evidence="4">
    <location>
        <begin position="335"/>
        <end position="349"/>
    </location>
</feature>